<comment type="caution">
    <text evidence="1">The sequence shown here is derived from an EMBL/GenBank/DDBJ whole genome shotgun (WGS) entry which is preliminary data.</text>
</comment>
<accession>A0A9W9MKL3</accession>
<dbReference type="Proteomes" id="UP001150942">
    <property type="component" value="Unassembled WGS sequence"/>
</dbReference>
<keyword evidence="2" id="KW-1185">Reference proteome</keyword>
<reference evidence="1" key="1">
    <citation type="submission" date="2022-11" db="EMBL/GenBank/DDBJ databases">
        <authorList>
            <person name="Petersen C."/>
        </authorList>
    </citation>
    <scope>NUCLEOTIDE SEQUENCE</scope>
    <source>
        <strain evidence="1">IBT 20477</strain>
    </source>
</reference>
<dbReference type="EMBL" id="JAPQKQ010000003">
    <property type="protein sequence ID" value="KAJ5202915.1"/>
    <property type="molecule type" value="Genomic_DNA"/>
</dbReference>
<proteinExistence type="predicted"/>
<sequence length="30" mass="3404">MTKASCRTGIQRATLPACFRIPLAKLPFRR</sequence>
<protein>
    <submittedName>
        <fullName evidence="1">Uncharacterized protein</fullName>
    </submittedName>
</protein>
<gene>
    <name evidence="1" type="ORF">N7449_004994</name>
</gene>
<organism evidence="1 2">
    <name type="scientific">Penicillium cf. viridicatum</name>
    <dbReference type="NCBI Taxonomy" id="2972119"/>
    <lineage>
        <taxon>Eukaryota</taxon>
        <taxon>Fungi</taxon>
        <taxon>Dikarya</taxon>
        <taxon>Ascomycota</taxon>
        <taxon>Pezizomycotina</taxon>
        <taxon>Eurotiomycetes</taxon>
        <taxon>Eurotiomycetidae</taxon>
        <taxon>Eurotiales</taxon>
        <taxon>Aspergillaceae</taxon>
        <taxon>Penicillium</taxon>
    </lineage>
</organism>
<evidence type="ECO:0000313" key="1">
    <source>
        <dbReference type="EMBL" id="KAJ5202915.1"/>
    </source>
</evidence>
<name>A0A9W9MKL3_9EURO</name>
<evidence type="ECO:0000313" key="2">
    <source>
        <dbReference type="Proteomes" id="UP001150942"/>
    </source>
</evidence>
<reference evidence="1" key="2">
    <citation type="journal article" date="2023" name="IMA Fungus">
        <title>Comparative genomic study of the Penicillium genus elucidates a diverse pangenome and 15 lateral gene transfer events.</title>
        <authorList>
            <person name="Petersen C."/>
            <person name="Sorensen T."/>
            <person name="Nielsen M.R."/>
            <person name="Sondergaard T.E."/>
            <person name="Sorensen J.L."/>
            <person name="Fitzpatrick D.A."/>
            <person name="Frisvad J.C."/>
            <person name="Nielsen K.L."/>
        </authorList>
    </citation>
    <scope>NUCLEOTIDE SEQUENCE</scope>
    <source>
        <strain evidence="1">IBT 20477</strain>
    </source>
</reference>
<dbReference type="AlphaFoldDB" id="A0A9W9MKL3"/>